<dbReference type="EC" id="3.1.3.48" evidence="2"/>
<dbReference type="RefSeq" id="WP_114809128.1">
    <property type="nucleotide sequence ID" value="NZ_CP139965.1"/>
</dbReference>
<name>A0ABZ0WHB8_9BURK</name>
<evidence type="ECO:0000256" key="1">
    <source>
        <dbReference type="ARBA" id="ARBA00011063"/>
    </source>
</evidence>
<dbReference type="SUPFAM" id="SSF52788">
    <property type="entry name" value="Phosphotyrosine protein phosphatases I"/>
    <property type="match status" value="1"/>
</dbReference>
<keyword evidence="8" id="KW-1185">Reference proteome</keyword>
<gene>
    <name evidence="7" type="ORF">U0042_22075</name>
</gene>
<dbReference type="EMBL" id="CP139965">
    <property type="protein sequence ID" value="WQD76749.1"/>
    <property type="molecule type" value="Genomic_DNA"/>
</dbReference>
<keyword evidence="3" id="KW-0378">Hydrolase</keyword>
<evidence type="ECO:0000313" key="8">
    <source>
        <dbReference type="Proteomes" id="UP001325479"/>
    </source>
</evidence>
<dbReference type="PANTHER" id="PTHR11717">
    <property type="entry name" value="LOW MOLECULAR WEIGHT PROTEIN TYROSINE PHOSPHATASE"/>
    <property type="match status" value="1"/>
</dbReference>
<dbReference type="PRINTS" id="PR00719">
    <property type="entry name" value="LMWPTPASE"/>
</dbReference>
<evidence type="ECO:0000313" key="7">
    <source>
        <dbReference type="EMBL" id="WQD76749.1"/>
    </source>
</evidence>
<dbReference type="InterPro" id="IPR036196">
    <property type="entry name" value="Ptyr_pPase_sf"/>
</dbReference>
<dbReference type="InterPro" id="IPR023485">
    <property type="entry name" value="Ptyr_pPase"/>
</dbReference>
<feature type="domain" description="Phosphotyrosine protein phosphatase I" evidence="6">
    <location>
        <begin position="6"/>
        <end position="147"/>
    </location>
</feature>
<comment type="similarity">
    <text evidence="1">Belongs to the low molecular weight phosphotyrosine protein phosphatase family.</text>
</comment>
<reference evidence="7 8" key="1">
    <citation type="submission" date="2023-12" db="EMBL/GenBank/DDBJ databases">
        <title>Genome sequencing and assembly of bacterial species from a model synthetic community.</title>
        <authorList>
            <person name="Hogle S.L."/>
        </authorList>
    </citation>
    <scope>NUCLEOTIDE SEQUENCE [LARGE SCALE GENOMIC DNA]</scope>
    <source>
        <strain evidence="7 8">HAMBI 2494</strain>
    </source>
</reference>
<comment type="catalytic activity">
    <reaction evidence="5">
        <text>O-phospho-L-tyrosyl-[protein] + H2O = L-tyrosyl-[protein] + phosphate</text>
        <dbReference type="Rhea" id="RHEA:10684"/>
        <dbReference type="Rhea" id="RHEA-COMP:10136"/>
        <dbReference type="Rhea" id="RHEA-COMP:20101"/>
        <dbReference type="ChEBI" id="CHEBI:15377"/>
        <dbReference type="ChEBI" id="CHEBI:43474"/>
        <dbReference type="ChEBI" id="CHEBI:46858"/>
        <dbReference type="ChEBI" id="CHEBI:61978"/>
        <dbReference type="EC" id="3.1.3.48"/>
    </reaction>
</comment>
<dbReference type="SMART" id="SM00226">
    <property type="entry name" value="LMWPc"/>
    <property type="match status" value="1"/>
</dbReference>
<dbReference type="InterPro" id="IPR017867">
    <property type="entry name" value="Tyr_phospatase_low_mol_wt"/>
</dbReference>
<protein>
    <recommendedName>
        <fullName evidence="2">protein-tyrosine-phosphatase</fullName>
        <ecNumber evidence="2">3.1.3.48</ecNumber>
    </recommendedName>
</protein>
<accession>A0ABZ0WHB8</accession>
<evidence type="ECO:0000259" key="6">
    <source>
        <dbReference type="SMART" id="SM00226"/>
    </source>
</evidence>
<dbReference type="Pfam" id="PF01451">
    <property type="entry name" value="LMWPc"/>
    <property type="match status" value="1"/>
</dbReference>
<evidence type="ECO:0000256" key="3">
    <source>
        <dbReference type="ARBA" id="ARBA00022801"/>
    </source>
</evidence>
<proteinExistence type="inferred from homology"/>
<evidence type="ECO:0000256" key="4">
    <source>
        <dbReference type="ARBA" id="ARBA00022912"/>
    </source>
</evidence>
<sequence length="154" mass="17312">MMRRPLKLLLVCHANVCRSPMAERVFRHVLNDVMEAEVSSAGLAAMSGSPIHPLAREVLGARGYDRPGDTNAMRLVKPMLDWADVVLTMESGQRLEIIRRFPLAALNVWTLGHWIDREIDDPVGGDRARFESSLDLIEQCARSWLPVLTQQPTL</sequence>
<dbReference type="Proteomes" id="UP001325479">
    <property type="component" value="Chromosome"/>
</dbReference>
<dbReference type="PANTHER" id="PTHR11717:SF31">
    <property type="entry name" value="LOW MOLECULAR WEIGHT PROTEIN-TYROSINE-PHOSPHATASE ETP-RELATED"/>
    <property type="match status" value="1"/>
</dbReference>
<organism evidence="7 8">
    <name type="scientific">Paraburkholderia kururiensis</name>
    <dbReference type="NCBI Taxonomy" id="984307"/>
    <lineage>
        <taxon>Bacteria</taxon>
        <taxon>Pseudomonadati</taxon>
        <taxon>Pseudomonadota</taxon>
        <taxon>Betaproteobacteria</taxon>
        <taxon>Burkholderiales</taxon>
        <taxon>Burkholderiaceae</taxon>
        <taxon>Paraburkholderia</taxon>
    </lineage>
</organism>
<evidence type="ECO:0000256" key="2">
    <source>
        <dbReference type="ARBA" id="ARBA00013064"/>
    </source>
</evidence>
<evidence type="ECO:0000256" key="5">
    <source>
        <dbReference type="ARBA" id="ARBA00051722"/>
    </source>
</evidence>
<keyword evidence="4" id="KW-0904">Protein phosphatase</keyword>
<dbReference type="Gene3D" id="3.40.50.2300">
    <property type="match status" value="1"/>
</dbReference>
<dbReference type="InterPro" id="IPR050438">
    <property type="entry name" value="LMW_PTPase"/>
</dbReference>